<evidence type="ECO:0000256" key="2">
    <source>
        <dbReference type="ARBA" id="ARBA00022692"/>
    </source>
</evidence>
<feature type="disulfide bond" evidence="9">
    <location>
        <begin position="187"/>
        <end position="197"/>
    </location>
</feature>
<organism evidence="11 12">
    <name type="scientific">Sinanodonta woodiana</name>
    <name type="common">Chinese pond mussel</name>
    <name type="synonym">Anodonta woodiana</name>
    <dbReference type="NCBI Taxonomy" id="1069815"/>
    <lineage>
        <taxon>Eukaryota</taxon>
        <taxon>Metazoa</taxon>
        <taxon>Spiralia</taxon>
        <taxon>Lophotrochozoa</taxon>
        <taxon>Mollusca</taxon>
        <taxon>Bivalvia</taxon>
        <taxon>Autobranchia</taxon>
        <taxon>Heteroconchia</taxon>
        <taxon>Palaeoheterodonta</taxon>
        <taxon>Unionida</taxon>
        <taxon>Unionoidea</taxon>
        <taxon>Unionidae</taxon>
        <taxon>Unioninae</taxon>
        <taxon>Sinanodonta</taxon>
    </lineage>
</organism>
<evidence type="ECO:0000313" key="12">
    <source>
        <dbReference type="Proteomes" id="UP001634394"/>
    </source>
</evidence>
<evidence type="ECO:0000256" key="7">
    <source>
        <dbReference type="ARBA" id="ARBA00023157"/>
    </source>
</evidence>
<feature type="disulfide bond" evidence="9">
    <location>
        <begin position="79"/>
        <end position="89"/>
    </location>
</feature>
<dbReference type="AlphaFoldDB" id="A0ABD3X234"/>
<evidence type="ECO:0000256" key="8">
    <source>
        <dbReference type="ARBA" id="ARBA00023180"/>
    </source>
</evidence>
<dbReference type="FunFam" id="3.10.250.10:FF:000016">
    <property type="entry name" value="Scavenger receptor cysteine-rich protein type 12"/>
    <property type="match status" value="1"/>
</dbReference>
<dbReference type="PROSITE" id="PS50287">
    <property type="entry name" value="SRCR_2"/>
    <property type="match status" value="3"/>
</dbReference>
<name>A0ABD3X234_SINWO</name>
<feature type="domain" description="SRCR" evidence="10">
    <location>
        <begin position="120"/>
        <end position="216"/>
    </location>
</feature>
<feature type="non-terminal residue" evidence="11">
    <location>
        <position position="1"/>
    </location>
</feature>
<keyword evidence="7 9" id="KW-1015">Disulfide bond</keyword>
<keyword evidence="8" id="KW-0325">Glycoprotein</keyword>
<keyword evidence="6" id="KW-0472">Membrane</keyword>
<keyword evidence="5" id="KW-1133">Transmembrane helix</keyword>
<feature type="domain" description="SRCR" evidence="10">
    <location>
        <begin position="9"/>
        <end position="111"/>
    </location>
</feature>
<evidence type="ECO:0000256" key="3">
    <source>
        <dbReference type="ARBA" id="ARBA00022729"/>
    </source>
</evidence>
<evidence type="ECO:0000259" key="10">
    <source>
        <dbReference type="PROSITE" id="PS50287"/>
    </source>
</evidence>
<keyword evidence="12" id="KW-1185">Reference proteome</keyword>
<comment type="subcellular location">
    <subcellularLocation>
        <location evidence="1">Membrane</location>
        <topology evidence="1">Single-pass membrane protein</topology>
    </subcellularLocation>
</comment>
<protein>
    <recommendedName>
        <fullName evidence="10">SRCR domain-containing protein</fullName>
    </recommendedName>
</protein>
<evidence type="ECO:0000256" key="9">
    <source>
        <dbReference type="PROSITE-ProRule" id="PRU00196"/>
    </source>
</evidence>
<feature type="non-terminal residue" evidence="11">
    <location>
        <position position="263"/>
    </location>
</feature>
<dbReference type="Gene3D" id="3.10.250.10">
    <property type="entry name" value="SRCR-like domain"/>
    <property type="match status" value="3"/>
</dbReference>
<dbReference type="GO" id="GO:0016020">
    <property type="term" value="C:membrane"/>
    <property type="evidence" value="ECO:0007669"/>
    <property type="project" value="UniProtKB-SubCell"/>
</dbReference>
<evidence type="ECO:0000256" key="6">
    <source>
        <dbReference type="ARBA" id="ARBA00023136"/>
    </source>
</evidence>
<dbReference type="FunFam" id="3.10.250.10:FF:000009">
    <property type="entry name" value="WC1"/>
    <property type="match status" value="1"/>
</dbReference>
<comment type="caution">
    <text evidence="11">The sequence shown here is derived from an EMBL/GenBank/DDBJ whole genome shotgun (WGS) entry which is preliminary data.</text>
</comment>
<dbReference type="InterPro" id="IPR036772">
    <property type="entry name" value="SRCR-like_dom_sf"/>
</dbReference>
<evidence type="ECO:0000256" key="4">
    <source>
        <dbReference type="ARBA" id="ARBA00022737"/>
    </source>
</evidence>
<feature type="domain" description="SRCR" evidence="10">
    <location>
        <begin position="221"/>
        <end position="263"/>
    </location>
</feature>
<comment type="caution">
    <text evidence="9">Lacks conserved residue(s) required for the propagation of feature annotation.</text>
</comment>
<dbReference type="InterPro" id="IPR050912">
    <property type="entry name" value="LOX-like_protein"/>
</dbReference>
<dbReference type="InterPro" id="IPR001190">
    <property type="entry name" value="SRCR"/>
</dbReference>
<accession>A0ABD3X234</accession>
<evidence type="ECO:0000256" key="1">
    <source>
        <dbReference type="ARBA" id="ARBA00004167"/>
    </source>
</evidence>
<dbReference type="PANTHER" id="PTHR45817:SF8">
    <property type="entry name" value="LYSYL OXIDASE HOMOLOG 1"/>
    <property type="match status" value="1"/>
</dbReference>
<dbReference type="PROSITE" id="PS00420">
    <property type="entry name" value="SRCR_1"/>
    <property type="match status" value="2"/>
</dbReference>
<keyword evidence="2" id="KW-0812">Transmembrane</keyword>
<dbReference type="SMART" id="SM00202">
    <property type="entry name" value="SR"/>
    <property type="match status" value="2"/>
</dbReference>
<gene>
    <name evidence="11" type="ORF">ACJMK2_032499</name>
</gene>
<evidence type="ECO:0000313" key="11">
    <source>
        <dbReference type="EMBL" id="KAL3880250.1"/>
    </source>
</evidence>
<sequence length="263" mass="29099">FEKDSQPSVRLVDGQAEYEGRVEINFRNEWHALCDYGWDQKDASVVCLSLGYWVSSPTAYSNAWFGQGSGPSLNMYPYCTGNEPSIFECASGVALGYNSCSNSDDAGVRCTPIPLGRNKVRLAYGPDPSKGKLEVFYNNQWGGVCMKSWNQQNTDVVCRMMSYNSARPNYYTFHGTRMHLLIGDIQCRGNETDIGLCKAFLDKSNCTDEVVGIDCSDGMHARLTGGNSSMGYAQLQENGSWKQICSSGWNNDEAAVFCRTLGF</sequence>
<dbReference type="SUPFAM" id="SSF56487">
    <property type="entry name" value="SRCR-like"/>
    <property type="match status" value="3"/>
</dbReference>
<dbReference type="PRINTS" id="PR00258">
    <property type="entry name" value="SPERACTRCPTR"/>
</dbReference>
<dbReference type="EMBL" id="JBJQND010000004">
    <property type="protein sequence ID" value="KAL3880250.1"/>
    <property type="molecule type" value="Genomic_DNA"/>
</dbReference>
<keyword evidence="3" id="KW-0732">Signal</keyword>
<dbReference type="Pfam" id="PF00530">
    <property type="entry name" value="SRCR"/>
    <property type="match status" value="3"/>
</dbReference>
<evidence type="ECO:0000256" key="5">
    <source>
        <dbReference type="ARBA" id="ARBA00022989"/>
    </source>
</evidence>
<proteinExistence type="predicted"/>
<reference evidence="11 12" key="1">
    <citation type="submission" date="2024-11" db="EMBL/GenBank/DDBJ databases">
        <title>Chromosome-level genome assembly of the freshwater bivalve Anodonta woodiana.</title>
        <authorList>
            <person name="Chen X."/>
        </authorList>
    </citation>
    <scope>NUCLEOTIDE SEQUENCE [LARGE SCALE GENOMIC DNA]</scope>
    <source>
        <strain evidence="11">MN2024</strain>
        <tissue evidence="11">Gills</tissue>
    </source>
</reference>
<dbReference type="PANTHER" id="PTHR45817">
    <property type="entry name" value="LYSYL OXIDASE-LIKE-RELATED"/>
    <property type="match status" value="1"/>
</dbReference>
<keyword evidence="4" id="KW-0677">Repeat</keyword>
<dbReference type="Proteomes" id="UP001634394">
    <property type="component" value="Unassembled WGS sequence"/>
</dbReference>